<name>A0A3B0VDE0_9ZZZZ</name>
<sequence length="414" mass="44673">MAKDDFLTAKEAAAALKISLPTLYAYVSRGLIYSQPGVGKSRAKRYRRVDVAALRARKELRKNPTKAAESALHYGSPVLTSAMTLIENGRFYYRGQDGVQLAQTASFEAVAALLWRGRLDESLFPARLPASLRRRMDEIQPTLRPLPLFERLQMLLPLLAGHDLAAYDLGETAVCQTGARLLSLFTWAVTGRYPETGLAAALQHAWLPQNEAVQPLLNAALVLCADHELNVSAFAARVVASAQANPYAVVQAGLAALQGTLHGGHTERVSTLLREATLQGESSLAGVRPAVLARLRRGEALPGFGHPLYPNGDPRGRMLLDWVAEKFTGETAADIIQELERVVAEATGQLPTIDLGLAALAAVADLPAGAPLVLFALGRTAGWLGQAIEQYKTGQLIRPRARYVGVLPKKVIDE</sequence>
<dbReference type="InterPro" id="IPR016143">
    <property type="entry name" value="Citrate_synth-like_sm_a-sub"/>
</dbReference>
<dbReference type="InterPro" id="IPR041657">
    <property type="entry name" value="HTH_17"/>
</dbReference>
<dbReference type="AlphaFoldDB" id="A0A3B0VDE0"/>
<dbReference type="GO" id="GO:0036440">
    <property type="term" value="F:citrate synthase activity"/>
    <property type="evidence" value="ECO:0007669"/>
    <property type="project" value="UniProtKB-EC"/>
</dbReference>
<dbReference type="InterPro" id="IPR016142">
    <property type="entry name" value="Citrate_synth-like_lrg_a-sub"/>
</dbReference>
<gene>
    <name evidence="4" type="ORF">MNBD_CHLOROFLEXI01-3238</name>
</gene>
<dbReference type="GO" id="GO:0006099">
    <property type="term" value="P:tricarboxylic acid cycle"/>
    <property type="evidence" value="ECO:0007669"/>
    <property type="project" value="TreeGrafter"/>
</dbReference>
<comment type="similarity">
    <text evidence="1">Belongs to the citrate synthase family.</text>
</comment>
<feature type="domain" description="Helix-turn-helix" evidence="3">
    <location>
        <begin position="6"/>
        <end position="57"/>
    </location>
</feature>
<dbReference type="InterPro" id="IPR009061">
    <property type="entry name" value="DNA-bd_dom_put_sf"/>
</dbReference>
<proteinExistence type="inferred from homology"/>
<dbReference type="GO" id="GO:0005975">
    <property type="term" value="P:carbohydrate metabolic process"/>
    <property type="evidence" value="ECO:0007669"/>
    <property type="project" value="TreeGrafter"/>
</dbReference>
<keyword evidence="4" id="KW-0012">Acyltransferase</keyword>
<dbReference type="SUPFAM" id="SSF48256">
    <property type="entry name" value="Citrate synthase"/>
    <property type="match status" value="1"/>
</dbReference>
<dbReference type="CDD" id="cd06102">
    <property type="entry name" value="citrate_synt_like_2"/>
    <property type="match status" value="1"/>
</dbReference>
<dbReference type="PANTHER" id="PTHR11739">
    <property type="entry name" value="CITRATE SYNTHASE"/>
    <property type="match status" value="1"/>
</dbReference>
<dbReference type="InterPro" id="IPR002020">
    <property type="entry name" value="Citrate_synthase"/>
</dbReference>
<dbReference type="Pfam" id="PF12728">
    <property type="entry name" value="HTH_17"/>
    <property type="match status" value="1"/>
</dbReference>
<dbReference type="EMBL" id="UOEU01000618">
    <property type="protein sequence ID" value="VAW36277.1"/>
    <property type="molecule type" value="Genomic_DNA"/>
</dbReference>
<organism evidence="4">
    <name type="scientific">hydrothermal vent metagenome</name>
    <dbReference type="NCBI Taxonomy" id="652676"/>
    <lineage>
        <taxon>unclassified sequences</taxon>
        <taxon>metagenomes</taxon>
        <taxon>ecological metagenomes</taxon>
    </lineage>
</organism>
<accession>A0A3B0VDE0</accession>
<evidence type="ECO:0000313" key="4">
    <source>
        <dbReference type="EMBL" id="VAW36277.1"/>
    </source>
</evidence>
<evidence type="ECO:0000256" key="1">
    <source>
        <dbReference type="ARBA" id="ARBA00010566"/>
    </source>
</evidence>
<dbReference type="InterPro" id="IPR036969">
    <property type="entry name" value="Citrate_synthase_sf"/>
</dbReference>
<dbReference type="Gene3D" id="1.10.230.10">
    <property type="entry name" value="Cytochrome P450-Terp, domain 2"/>
    <property type="match status" value="1"/>
</dbReference>
<keyword evidence="2 4" id="KW-0808">Transferase</keyword>
<dbReference type="Gene3D" id="1.10.580.10">
    <property type="entry name" value="Citrate Synthase, domain 1"/>
    <property type="match status" value="2"/>
</dbReference>
<dbReference type="Pfam" id="PF00285">
    <property type="entry name" value="Citrate_synt"/>
    <property type="match status" value="1"/>
</dbReference>
<dbReference type="GO" id="GO:0005829">
    <property type="term" value="C:cytosol"/>
    <property type="evidence" value="ECO:0007669"/>
    <property type="project" value="TreeGrafter"/>
</dbReference>
<protein>
    <submittedName>
        <fullName evidence="4">Citrate synthase (Si)</fullName>
        <ecNumber evidence="4">2.3.3.1</ecNumber>
    </submittedName>
</protein>
<dbReference type="SUPFAM" id="SSF46955">
    <property type="entry name" value="Putative DNA-binding domain"/>
    <property type="match status" value="1"/>
</dbReference>
<dbReference type="EC" id="2.3.3.1" evidence="4"/>
<evidence type="ECO:0000256" key="2">
    <source>
        <dbReference type="ARBA" id="ARBA00022679"/>
    </source>
</evidence>
<evidence type="ECO:0000259" key="3">
    <source>
        <dbReference type="Pfam" id="PF12728"/>
    </source>
</evidence>
<dbReference type="PANTHER" id="PTHR11739:SF4">
    <property type="entry name" value="CITRATE SYNTHASE, PEROXISOMAL"/>
    <property type="match status" value="1"/>
</dbReference>
<reference evidence="4" key="1">
    <citation type="submission" date="2018-06" db="EMBL/GenBank/DDBJ databases">
        <authorList>
            <person name="Zhirakovskaya E."/>
        </authorList>
    </citation>
    <scope>NUCLEOTIDE SEQUENCE</scope>
</reference>